<sequence>MRNSQDPDHYVCLKCDRQKRLNQPDSIWTFIILFAIALILVLAIA</sequence>
<evidence type="ECO:0000313" key="2">
    <source>
        <dbReference type="EMBL" id="VXD18219.1"/>
    </source>
</evidence>
<keyword evidence="3" id="KW-1185">Reference proteome</keyword>
<dbReference type="EMBL" id="CZCS02000177">
    <property type="protein sequence ID" value="VXD18219.1"/>
    <property type="molecule type" value="Genomic_DNA"/>
</dbReference>
<keyword evidence="1" id="KW-1133">Transmembrane helix</keyword>
<comment type="caution">
    <text evidence="2">The sequence shown here is derived from an EMBL/GenBank/DDBJ whole genome shotgun (WGS) entry which is preliminary data.</text>
</comment>
<dbReference type="RefSeq" id="WP_156090458.1">
    <property type="nucleotide sequence ID" value="NZ_LR735001.1"/>
</dbReference>
<protein>
    <submittedName>
        <fullName evidence="2">Uncharacterized protein</fullName>
    </submittedName>
</protein>
<keyword evidence="1" id="KW-0472">Membrane</keyword>
<accession>A0A7Z9DZU8</accession>
<evidence type="ECO:0000313" key="3">
    <source>
        <dbReference type="Proteomes" id="UP000182190"/>
    </source>
</evidence>
<dbReference type="AlphaFoldDB" id="A0A7Z9DZU8"/>
<dbReference type="Proteomes" id="UP000182190">
    <property type="component" value="Unassembled WGS sequence"/>
</dbReference>
<feature type="transmembrane region" description="Helical" evidence="1">
    <location>
        <begin position="27"/>
        <end position="44"/>
    </location>
</feature>
<evidence type="ECO:0000256" key="1">
    <source>
        <dbReference type="SAM" id="Phobius"/>
    </source>
</evidence>
<name>A0A7Z9DZU8_9CYAN</name>
<reference evidence="2" key="1">
    <citation type="submission" date="2019-10" db="EMBL/GenBank/DDBJ databases">
        <authorList>
            <consortium name="Genoscope - CEA"/>
            <person name="William W."/>
        </authorList>
    </citation>
    <scope>NUCLEOTIDE SEQUENCE [LARGE SCALE GENOMIC DNA]</scope>
    <source>
        <strain evidence="2">BBR_PRJEB10994</strain>
    </source>
</reference>
<proteinExistence type="predicted"/>
<organism evidence="2 3">
    <name type="scientific">Planktothrix paucivesiculata PCC 9631</name>
    <dbReference type="NCBI Taxonomy" id="671071"/>
    <lineage>
        <taxon>Bacteria</taxon>
        <taxon>Bacillati</taxon>
        <taxon>Cyanobacteriota</taxon>
        <taxon>Cyanophyceae</taxon>
        <taxon>Oscillatoriophycideae</taxon>
        <taxon>Oscillatoriales</taxon>
        <taxon>Microcoleaceae</taxon>
        <taxon>Planktothrix</taxon>
    </lineage>
</organism>
<gene>
    <name evidence="2" type="ORF">PL9631_380015</name>
</gene>
<keyword evidence="1" id="KW-0812">Transmembrane</keyword>